<name>A0A7Z0HXV1_9RHOB</name>
<reference evidence="1 2" key="1">
    <citation type="journal article" date="2000" name="Arch. Microbiol.">
        <title>Rhodobaca bogoriensis gen. nov. and sp. nov., an alkaliphilic purple nonsulfur bacterium from African Rift Valley soda lakes.</title>
        <authorList>
            <person name="Milford A.D."/>
            <person name="Achenbach L.A."/>
            <person name="Jung D.O."/>
            <person name="Madigan M.T."/>
        </authorList>
    </citation>
    <scope>NUCLEOTIDE SEQUENCE [LARGE SCALE GENOMIC DNA]</scope>
    <source>
        <strain evidence="1 2">2376</strain>
    </source>
</reference>
<keyword evidence="1" id="KW-0131">Cell cycle</keyword>
<keyword evidence="2" id="KW-1185">Reference proteome</keyword>
<organism evidence="1 2">
    <name type="scientific">Rhabdonatronobacter sediminivivens</name>
    <dbReference type="NCBI Taxonomy" id="2743469"/>
    <lineage>
        <taxon>Bacteria</taxon>
        <taxon>Pseudomonadati</taxon>
        <taxon>Pseudomonadota</taxon>
        <taxon>Alphaproteobacteria</taxon>
        <taxon>Rhodobacterales</taxon>
        <taxon>Paracoccaceae</taxon>
        <taxon>Rhabdonatronobacter</taxon>
    </lineage>
</organism>
<dbReference type="GO" id="GO:0051301">
    <property type="term" value="P:cell division"/>
    <property type="evidence" value="ECO:0007669"/>
    <property type="project" value="UniProtKB-KW"/>
</dbReference>
<proteinExistence type="predicted"/>
<gene>
    <name evidence="1" type="ORF">HUK65_04460</name>
</gene>
<protein>
    <submittedName>
        <fullName evidence="1">Cell division protein FtsL</fullName>
    </submittedName>
</protein>
<dbReference type="AlphaFoldDB" id="A0A7Z0HXV1"/>
<keyword evidence="1" id="KW-0132">Cell division</keyword>
<accession>A0A7Z0HXV1</accession>
<sequence length="130" mass="14474">MRSALFLMSVAAVIALAFWAYRENHNTRQAMIENNALNRDIAALTEAISVQRAEWAYLNRPQRLQELVALNFERLSLMPMSADQFGAIGQIAYPLPEADLSEVIDAGIDVFGDIEFLSETGRTSASEQQP</sequence>
<dbReference type="EMBL" id="JACBXS010000006">
    <property type="protein sequence ID" value="NYS24237.1"/>
    <property type="molecule type" value="Genomic_DNA"/>
</dbReference>
<comment type="caution">
    <text evidence="1">The sequence shown here is derived from an EMBL/GenBank/DDBJ whole genome shotgun (WGS) entry which is preliminary data.</text>
</comment>
<dbReference type="RefSeq" id="WP_179904941.1">
    <property type="nucleotide sequence ID" value="NZ_JACBXS010000006.1"/>
</dbReference>
<dbReference type="Proteomes" id="UP000529417">
    <property type="component" value="Unassembled WGS sequence"/>
</dbReference>
<evidence type="ECO:0000313" key="2">
    <source>
        <dbReference type="Proteomes" id="UP000529417"/>
    </source>
</evidence>
<evidence type="ECO:0000313" key="1">
    <source>
        <dbReference type="EMBL" id="NYS24237.1"/>
    </source>
</evidence>